<dbReference type="Pfam" id="PF01755">
    <property type="entry name" value="Glyco_transf_25"/>
    <property type="match status" value="1"/>
</dbReference>
<gene>
    <name evidence="2" type="ORF">DPV92_04025</name>
</gene>
<evidence type="ECO:0000313" key="2">
    <source>
        <dbReference type="EMBL" id="RDF11431.1"/>
    </source>
</evidence>
<organism evidence="2 3">
    <name type="scientific">Haemophilus paraphrohaemolyticus</name>
    <dbReference type="NCBI Taxonomy" id="736"/>
    <lineage>
        <taxon>Bacteria</taxon>
        <taxon>Pseudomonadati</taxon>
        <taxon>Pseudomonadota</taxon>
        <taxon>Gammaproteobacteria</taxon>
        <taxon>Pasteurellales</taxon>
        <taxon>Pasteurellaceae</taxon>
        <taxon>Haemophilus</taxon>
    </lineage>
</organism>
<name>A0A369ZT48_9PAST</name>
<feature type="domain" description="Glycosyl transferase family 25" evidence="1">
    <location>
        <begin position="28"/>
        <end position="59"/>
    </location>
</feature>
<accession>A0A369ZT48</accession>
<dbReference type="EMBL" id="QEQF01000002">
    <property type="protein sequence ID" value="RDF11431.1"/>
    <property type="molecule type" value="Genomic_DNA"/>
</dbReference>
<dbReference type="AlphaFoldDB" id="A0A369ZT48"/>
<dbReference type="Proteomes" id="UP000253945">
    <property type="component" value="Unassembled WGS sequence"/>
</dbReference>
<evidence type="ECO:0000259" key="1">
    <source>
        <dbReference type="Pfam" id="PF01755"/>
    </source>
</evidence>
<dbReference type="InterPro" id="IPR002654">
    <property type="entry name" value="Glyco_trans_25"/>
</dbReference>
<comment type="caution">
    <text evidence="2">The sequence shown here is derived from an EMBL/GenBank/DDBJ whole genome shotgun (WGS) entry which is preliminary data.</text>
</comment>
<proteinExistence type="predicted"/>
<protein>
    <recommendedName>
        <fullName evidence="1">Glycosyl transferase family 25 domain-containing protein</fullName>
    </recommendedName>
</protein>
<reference evidence="2 3" key="1">
    <citation type="submission" date="2018-05" db="EMBL/GenBank/DDBJ databases">
        <title>Draft Genome Sequences for a Diverse set of 7 Haemophilus Species.</title>
        <authorList>
            <person name="Nichols M."/>
            <person name="Topaz N."/>
            <person name="Wang X."/>
            <person name="Wang X."/>
            <person name="Boxrud D."/>
        </authorList>
    </citation>
    <scope>NUCLEOTIDE SEQUENCE [LARGE SCALE GENOMIC DNA]</scope>
    <source>
        <strain evidence="2 3">C2014016342</strain>
    </source>
</reference>
<keyword evidence="3" id="KW-1185">Reference proteome</keyword>
<dbReference type="RefSeq" id="WP_111353790.1">
    <property type="nucleotide sequence ID" value="NZ_QEQF01000002.1"/>
</dbReference>
<evidence type="ECO:0000313" key="3">
    <source>
        <dbReference type="Proteomes" id="UP000253945"/>
    </source>
</evidence>
<sequence length="72" mass="8760">MLMKLIIWKNIILCWNYLVLRNNMKIKKSYIINLKKSLLECFASHFLLWEKCVKLKNNINKFIYDIKLKLGI</sequence>